<evidence type="ECO:0000313" key="6">
    <source>
        <dbReference type="EMBL" id="KGN33681.1"/>
    </source>
</evidence>
<dbReference type="Proteomes" id="UP000030002">
    <property type="component" value="Unassembled WGS sequence"/>
</dbReference>
<dbReference type="EMBL" id="AVPJ01000003">
    <property type="protein sequence ID" value="KGN33681.1"/>
    <property type="molecule type" value="Genomic_DNA"/>
</dbReference>
<protein>
    <recommendedName>
        <fullName evidence="4">Putative pterin-4-alpha-carbinolamine dehydratase</fullName>
        <ecNumber evidence="3">4.2.1.96</ecNumber>
    </recommendedName>
</protein>
<dbReference type="InterPro" id="IPR001533">
    <property type="entry name" value="Pterin_deHydtase"/>
</dbReference>
<dbReference type="InterPro" id="IPR036428">
    <property type="entry name" value="PCD_sf"/>
</dbReference>
<name>A0A0A0JDG6_9MICO</name>
<dbReference type="eggNOG" id="COG2154">
    <property type="taxonomic scope" value="Bacteria"/>
</dbReference>
<dbReference type="SUPFAM" id="SSF55248">
    <property type="entry name" value="PCD-like"/>
    <property type="match status" value="1"/>
</dbReference>
<dbReference type="NCBIfam" id="NF002017">
    <property type="entry name" value="PRK00823.1-2"/>
    <property type="match status" value="1"/>
</dbReference>
<dbReference type="CDD" id="cd00488">
    <property type="entry name" value="PCD_DCoH"/>
    <property type="match status" value="1"/>
</dbReference>
<keyword evidence="7" id="KW-1185">Reference proteome</keyword>
<organism evidence="6 7">
    <name type="scientific">Knoellia sinensis KCTC 19936</name>
    <dbReference type="NCBI Taxonomy" id="1385520"/>
    <lineage>
        <taxon>Bacteria</taxon>
        <taxon>Bacillati</taxon>
        <taxon>Actinomycetota</taxon>
        <taxon>Actinomycetes</taxon>
        <taxon>Micrococcales</taxon>
        <taxon>Intrasporangiaceae</taxon>
        <taxon>Knoellia</taxon>
    </lineage>
</organism>
<evidence type="ECO:0000256" key="3">
    <source>
        <dbReference type="ARBA" id="ARBA00013252"/>
    </source>
</evidence>
<sequence>MSRQLTDEEIERQLAELTLWTREGDAIVADIEAPDFPSAIRIVAEAAEVAEEMNHHPDIDIRWRKTHWLLTTHDAGGLTQLDIEQAHRITEIAKRHGVVVDG</sequence>
<comment type="catalytic activity">
    <reaction evidence="1">
        <text>(4aS,6R)-4a-hydroxy-L-erythro-5,6,7,8-tetrahydrobiopterin = (6R)-L-erythro-6,7-dihydrobiopterin + H2O</text>
        <dbReference type="Rhea" id="RHEA:11920"/>
        <dbReference type="ChEBI" id="CHEBI:15377"/>
        <dbReference type="ChEBI" id="CHEBI:15642"/>
        <dbReference type="ChEBI" id="CHEBI:43120"/>
        <dbReference type="EC" id="4.2.1.96"/>
    </reaction>
</comment>
<dbReference type="EC" id="4.2.1.96" evidence="3"/>
<accession>A0A0A0JDG6</accession>
<dbReference type="PANTHER" id="PTHR12599:SF0">
    <property type="entry name" value="PTERIN-4-ALPHA-CARBINOLAMINE DEHYDRATASE"/>
    <property type="match status" value="1"/>
</dbReference>
<dbReference type="STRING" id="1385520.N802_07635"/>
<dbReference type="OrthoDB" id="15077at2"/>
<evidence type="ECO:0000256" key="4">
    <source>
        <dbReference type="ARBA" id="ARBA00021735"/>
    </source>
</evidence>
<evidence type="ECO:0000256" key="1">
    <source>
        <dbReference type="ARBA" id="ARBA00001554"/>
    </source>
</evidence>
<dbReference type="Pfam" id="PF01329">
    <property type="entry name" value="Pterin_4a"/>
    <property type="match status" value="1"/>
</dbReference>
<evidence type="ECO:0000313" key="7">
    <source>
        <dbReference type="Proteomes" id="UP000030002"/>
    </source>
</evidence>
<dbReference type="RefSeq" id="WP_035913150.1">
    <property type="nucleotide sequence ID" value="NZ_AVPJ01000003.1"/>
</dbReference>
<comment type="caution">
    <text evidence="6">The sequence shown here is derived from an EMBL/GenBank/DDBJ whole genome shotgun (WGS) entry which is preliminary data.</text>
</comment>
<gene>
    <name evidence="6" type="ORF">N802_07635</name>
</gene>
<reference evidence="6 7" key="1">
    <citation type="submission" date="2013-08" db="EMBL/GenBank/DDBJ databases">
        <title>The genome sequence of Knoellia sinensis.</title>
        <authorList>
            <person name="Zhu W."/>
            <person name="Wang G."/>
        </authorList>
    </citation>
    <scope>NUCLEOTIDE SEQUENCE [LARGE SCALE GENOMIC DNA]</scope>
    <source>
        <strain evidence="6 7">KCTC 19936</strain>
    </source>
</reference>
<dbReference type="PANTHER" id="PTHR12599">
    <property type="entry name" value="PTERIN-4-ALPHA-CARBINOLAMINE DEHYDRATASE"/>
    <property type="match status" value="1"/>
</dbReference>
<comment type="similarity">
    <text evidence="2">Belongs to the pterin-4-alpha-carbinolamine dehydratase family.</text>
</comment>
<dbReference type="Gene3D" id="3.30.1360.20">
    <property type="entry name" value="Transcriptional coactivator/pterin dehydratase"/>
    <property type="match status" value="1"/>
</dbReference>
<evidence type="ECO:0000256" key="2">
    <source>
        <dbReference type="ARBA" id="ARBA00006472"/>
    </source>
</evidence>
<keyword evidence="5" id="KW-0456">Lyase</keyword>
<dbReference type="GO" id="GO:0008124">
    <property type="term" value="F:4-alpha-hydroxytetrahydrobiopterin dehydratase activity"/>
    <property type="evidence" value="ECO:0007669"/>
    <property type="project" value="UniProtKB-EC"/>
</dbReference>
<dbReference type="GO" id="GO:0006729">
    <property type="term" value="P:tetrahydrobiopterin biosynthetic process"/>
    <property type="evidence" value="ECO:0007669"/>
    <property type="project" value="InterPro"/>
</dbReference>
<dbReference type="AlphaFoldDB" id="A0A0A0JDG6"/>
<evidence type="ECO:0000256" key="5">
    <source>
        <dbReference type="ARBA" id="ARBA00023239"/>
    </source>
</evidence>
<proteinExistence type="inferred from homology"/>